<organism evidence="2 3">
    <name type="scientific">Rhynchosporium graminicola</name>
    <dbReference type="NCBI Taxonomy" id="2792576"/>
    <lineage>
        <taxon>Eukaryota</taxon>
        <taxon>Fungi</taxon>
        <taxon>Dikarya</taxon>
        <taxon>Ascomycota</taxon>
        <taxon>Pezizomycotina</taxon>
        <taxon>Leotiomycetes</taxon>
        <taxon>Helotiales</taxon>
        <taxon>Ploettnerulaceae</taxon>
        <taxon>Rhynchosporium</taxon>
    </lineage>
</organism>
<feature type="signal peptide" evidence="1">
    <location>
        <begin position="1"/>
        <end position="20"/>
    </location>
</feature>
<proteinExistence type="predicted"/>
<evidence type="ECO:0000313" key="2">
    <source>
        <dbReference type="EMBL" id="CZT07435.1"/>
    </source>
</evidence>
<dbReference type="AlphaFoldDB" id="A0A1E1LA91"/>
<dbReference type="InParanoid" id="A0A1E1LA91"/>
<gene>
    <name evidence="2" type="ORF">RCO7_09731</name>
</gene>
<protein>
    <submittedName>
        <fullName evidence="2">Uncharacterized protein</fullName>
    </submittedName>
</protein>
<evidence type="ECO:0000256" key="1">
    <source>
        <dbReference type="SAM" id="SignalP"/>
    </source>
</evidence>
<keyword evidence="3" id="KW-1185">Reference proteome</keyword>
<dbReference type="EMBL" id="FJUW01000042">
    <property type="protein sequence ID" value="CZT07435.1"/>
    <property type="molecule type" value="Genomic_DNA"/>
</dbReference>
<reference evidence="3" key="1">
    <citation type="submission" date="2016-03" db="EMBL/GenBank/DDBJ databases">
        <authorList>
            <person name="Ploux O."/>
        </authorList>
    </citation>
    <scope>NUCLEOTIDE SEQUENCE [LARGE SCALE GENOMIC DNA]</scope>
    <source>
        <strain evidence="3">UK7</strain>
    </source>
</reference>
<keyword evidence="1" id="KW-0732">Signal</keyword>
<sequence>MKTNFLVYMTAIMISTNALAAPSTIEHATRDVAEVSGDLSILADNCFHKSICSKTWSGKGEGYCDKRKFSHMTRDGCGWNPLKQAVCCVKP</sequence>
<feature type="chain" id="PRO_5009446820" evidence="1">
    <location>
        <begin position="21"/>
        <end position="91"/>
    </location>
</feature>
<accession>A0A1E1LA91</accession>
<evidence type="ECO:0000313" key="3">
    <source>
        <dbReference type="Proteomes" id="UP000178129"/>
    </source>
</evidence>
<comment type="caution">
    <text evidence="2">The sequence shown here is derived from an EMBL/GenBank/DDBJ whole genome shotgun (WGS) entry which is preliminary data.</text>
</comment>
<name>A0A1E1LA91_9HELO</name>
<dbReference type="Proteomes" id="UP000178129">
    <property type="component" value="Unassembled WGS sequence"/>
</dbReference>